<feature type="chain" id="PRO_5010149894" evidence="2">
    <location>
        <begin position="18"/>
        <end position="282"/>
    </location>
</feature>
<proteinExistence type="predicted"/>
<reference evidence="6" key="4">
    <citation type="journal article" date="2008" name="Nucleic Acids Res.">
        <title>The rice annotation project database (RAP-DB): 2008 update.</title>
        <authorList>
            <consortium name="The rice annotation project (RAP)"/>
        </authorList>
    </citation>
    <scope>GENOME REANNOTATION</scope>
    <source>
        <strain evidence="6">cv. Nipponbare</strain>
    </source>
</reference>
<reference evidence="5" key="2">
    <citation type="submission" date="2002-10" db="EMBL/GenBank/DDBJ databases">
        <title>Oryza sativa nipponbare(GA3) genomic DNA, chromosome 6, PAC clone:P0702F05.</title>
        <authorList>
            <person name="Sasaki T."/>
            <person name="Matsumoto T."/>
            <person name="Yamamoto K."/>
        </authorList>
    </citation>
    <scope>NUCLEOTIDE SEQUENCE</scope>
</reference>
<organism evidence="4 6">
    <name type="scientific">Oryza sativa subsp. japonica</name>
    <name type="common">Rice</name>
    <dbReference type="NCBI Taxonomy" id="39947"/>
    <lineage>
        <taxon>Eukaryota</taxon>
        <taxon>Viridiplantae</taxon>
        <taxon>Streptophyta</taxon>
        <taxon>Embryophyta</taxon>
        <taxon>Tracheophyta</taxon>
        <taxon>Spermatophyta</taxon>
        <taxon>Magnoliopsida</taxon>
        <taxon>Liliopsida</taxon>
        <taxon>Poales</taxon>
        <taxon>Poaceae</taxon>
        <taxon>BOP clade</taxon>
        <taxon>Oryzoideae</taxon>
        <taxon>Oryzeae</taxon>
        <taxon>Oryzinae</taxon>
        <taxon>Oryza</taxon>
        <taxon>Oryza sativa</taxon>
    </lineage>
</organism>
<keyword evidence="4" id="KW-0813">Transport</keyword>
<feature type="region of interest" description="Disordered" evidence="1">
    <location>
        <begin position="230"/>
        <end position="282"/>
    </location>
</feature>
<feature type="signal peptide" evidence="2">
    <location>
        <begin position="1"/>
        <end position="17"/>
    </location>
</feature>
<dbReference type="EMBL" id="AB026295">
    <property type="protein sequence ID" value="BAA81838.1"/>
    <property type="molecule type" value="Genomic_DNA"/>
</dbReference>
<evidence type="ECO:0000313" key="6">
    <source>
        <dbReference type="Proteomes" id="UP000000763"/>
    </source>
</evidence>
<evidence type="ECO:0000313" key="5">
    <source>
        <dbReference type="EMBL" id="BAD46451.1"/>
    </source>
</evidence>
<accession>Q9XIY7</accession>
<sequence>MAHLSISLSLFFFDSNAKVLPGGARRSTSLSYGLLDRFREARWGPFDGDQLHLAASMAGNAAGDGTAVRAAPNGGCCVAHGSASAIGGIGVWDCTTGEQADFFYEPPGCALGDADKLQWLDGTSTLMAATMFLRTDTSFIILLDFRDKKNVAWLWSDVGTPASLEDKNVLHAIAMEDGRCARPLSPAAVPRAATLRRRARHRVGRLSPSLQRRAPCSAAGRLTQVCHHACSREERKKRKRKDVGPTPPRRRLAVAEPSKLGPAAVAHSHLCSAARKKKGKKR</sequence>
<dbReference type="Pfam" id="PF25279">
    <property type="entry name" value="Beta_prop_At2g24240"/>
    <property type="match status" value="1"/>
</dbReference>
<dbReference type="InterPro" id="IPR057441">
    <property type="entry name" value="Beta_prop_At2g24240"/>
</dbReference>
<dbReference type="HOGENOM" id="CLU_1339460_0_0_1"/>
<evidence type="ECO:0000259" key="3">
    <source>
        <dbReference type="Pfam" id="PF25279"/>
    </source>
</evidence>
<evidence type="ECO:0000256" key="2">
    <source>
        <dbReference type="SAM" id="SignalP"/>
    </source>
</evidence>
<dbReference type="Proteomes" id="UP000000763">
    <property type="component" value="Chromosome 6"/>
</dbReference>
<dbReference type="AlphaFoldDB" id="Q9XIY7"/>
<keyword evidence="4" id="KW-0407">Ion channel</keyword>
<protein>
    <submittedName>
        <fullName evidence="4">Potassium channel tetramerisation domain-containing protein-like</fullName>
    </submittedName>
</protein>
<feature type="domain" description="At2g24240-like C-terminal beta-propeller" evidence="3">
    <location>
        <begin position="88"/>
        <end position="180"/>
    </location>
</feature>
<keyword evidence="2" id="KW-0732">Signal</keyword>
<name>Q9XIY7_ORYSJ</name>
<dbReference type="GO" id="GO:0034220">
    <property type="term" value="P:monoatomic ion transmembrane transport"/>
    <property type="evidence" value="ECO:0007669"/>
    <property type="project" value="UniProtKB-KW"/>
</dbReference>
<evidence type="ECO:0000256" key="1">
    <source>
        <dbReference type="SAM" id="MobiDB-lite"/>
    </source>
</evidence>
<gene>
    <name evidence="4" type="ORF">P0681F10.1</name>
    <name evidence="5" type="ORF">P0702F05.36</name>
</gene>
<evidence type="ECO:0000313" key="4">
    <source>
        <dbReference type="EMBL" id="BAA81838.1"/>
    </source>
</evidence>
<reference evidence="6" key="3">
    <citation type="journal article" date="2005" name="Nature">
        <title>The map-based sequence of the rice genome.</title>
        <authorList>
            <consortium name="International rice genome sequencing project (IRGSP)"/>
            <person name="Matsumoto T."/>
            <person name="Wu J."/>
            <person name="Kanamori H."/>
            <person name="Katayose Y."/>
            <person name="Fujisawa M."/>
            <person name="Namiki N."/>
            <person name="Mizuno H."/>
            <person name="Yamamoto K."/>
            <person name="Antonio B.A."/>
            <person name="Baba T."/>
            <person name="Sakata K."/>
            <person name="Nagamura Y."/>
            <person name="Aoki H."/>
            <person name="Arikawa K."/>
            <person name="Arita K."/>
            <person name="Bito T."/>
            <person name="Chiden Y."/>
            <person name="Fujitsuka N."/>
            <person name="Fukunaka R."/>
            <person name="Hamada M."/>
            <person name="Harada C."/>
            <person name="Hayashi A."/>
            <person name="Hijishita S."/>
            <person name="Honda M."/>
            <person name="Hosokawa S."/>
            <person name="Ichikawa Y."/>
            <person name="Idonuma A."/>
            <person name="Iijima M."/>
            <person name="Ikeda M."/>
            <person name="Ikeno M."/>
            <person name="Ito K."/>
            <person name="Ito S."/>
            <person name="Ito T."/>
            <person name="Ito Y."/>
            <person name="Ito Y."/>
            <person name="Iwabuchi A."/>
            <person name="Kamiya K."/>
            <person name="Karasawa W."/>
            <person name="Kurita K."/>
            <person name="Katagiri S."/>
            <person name="Kikuta A."/>
            <person name="Kobayashi H."/>
            <person name="Kobayashi N."/>
            <person name="Machita K."/>
            <person name="Maehara T."/>
            <person name="Masukawa M."/>
            <person name="Mizubayashi T."/>
            <person name="Mukai Y."/>
            <person name="Nagasaki H."/>
            <person name="Nagata Y."/>
            <person name="Naito S."/>
            <person name="Nakashima M."/>
            <person name="Nakama Y."/>
            <person name="Nakamichi Y."/>
            <person name="Nakamura M."/>
            <person name="Meguro A."/>
            <person name="Negishi M."/>
            <person name="Ohta I."/>
            <person name="Ohta T."/>
            <person name="Okamoto M."/>
            <person name="Ono N."/>
            <person name="Saji S."/>
            <person name="Sakaguchi M."/>
            <person name="Sakai K."/>
            <person name="Shibata M."/>
            <person name="Shimokawa T."/>
            <person name="Song J."/>
            <person name="Takazaki Y."/>
            <person name="Terasawa K."/>
            <person name="Tsugane M."/>
            <person name="Tsuji K."/>
            <person name="Ueda S."/>
            <person name="Waki K."/>
            <person name="Yamagata H."/>
            <person name="Yamamoto M."/>
            <person name="Yamamoto S."/>
            <person name="Yamane H."/>
            <person name="Yoshiki S."/>
            <person name="Yoshihara R."/>
            <person name="Yukawa K."/>
            <person name="Zhong H."/>
            <person name="Yano M."/>
            <person name="Yuan Q."/>
            <person name="Ouyang S."/>
            <person name="Liu J."/>
            <person name="Jones K.M."/>
            <person name="Gansberger K."/>
            <person name="Moffat K."/>
            <person name="Hill J."/>
            <person name="Bera J."/>
            <person name="Fadrosh D."/>
            <person name="Jin S."/>
            <person name="Johri S."/>
            <person name="Kim M."/>
            <person name="Overton L."/>
            <person name="Reardon M."/>
            <person name="Tsitrin T."/>
            <person name="Vuong H."/>
            <person name="Weaver B."/>
            <person name="Ciecko A."/>
            <person name="Tallon L."/>
            <person name="Jackson J."/>
            <person name="Pai G."/>
            <person name="Aken S.V."/>
            <person name="Utterback T."/>
            <person name="Reidmuller S."/>
            <person name="Feldblyum T."/>
            <person name="Hsiao J."/>
            <person name="Zismann V."/>
            <person name="Iobst S."/>
            <person name="de Vazeille A.R."/>
            <person name="Buell C.R."/>
            <person name="Ying K."/>
            <person name="Li Y."/>
            <person name="Lu T."/>
            <person name="Huang Y."/>
            <person name="Zhao Q."/>
            <person name="Feng Q."/>
            <person name="Zhang L."/>
            <person name="Zhu J."/>
            <person name="Weng Q."/>
            <person name="Mu J."/>
            <person name="Lu Y."/>
            <person name="Fan D."/>
            <person name="Liu Y."/>
            <person name="Guan J."/>
            <person name="Zhang Y."/>
            <person name="Yu S."/>
            <person name="Liu X."/>
            <person name="Zhang Y."/>
            <person name="Hong G."/>
            <person name="Han B."/>
            <person name="Choisne N."/>
            <person name="Demange N."/>
            <person name="Orjeda G."/>
            <person name="Samain S."/>
            <person name="Cattolico L."/>
            <person name="Pelletier E."/>
            <person name="Couloux A."/>
            <person name="Segurens B."/>
            <person name="Wincker P."/>
            <person name="D'Hont A."/>
            <person name="Scarpelli C."/>
            <person name="Weissenbach J."/>
            <person name="Salanoubat M."/>
            <person name="Quetier F."/>
            <person name="Yu Y."/>
            <person name="Kim H.R."/>
            <person name="Rambo T."/>
            <person name="Currie J."/>
            <person name="Collura K."/>
            <person name="Luo M."/>
            <person name="Yang T."/>
            <person name="Ammiraju J.S.S."/>
            <person name="Engler F."/>
            <person name="Soderlund C."/>
            <person name="Wing R.A."/>
            <person name="Palmer L.E."/>
            <person name="de la Bastide M."/>
            <person name="Spiegel L."/>
            <person name="Nascimento L."/>
            <person name="Zutavern T."/>
            <person name="O'Shaughnessy A."/>
            <person name="Dike S."/>
            <person name="Dedhia N."/>
            <person name="Preston R."/>
            <person name="Balija V."/>
            <person name="McCombie W.R."/>
            <person name="Chow T."/>
            <person name="Chen H."/>
            <person name="Chung M."/>
            <person name="Chen C."/>
            <person name="Shaw J."/>
            <person name="Wu H."/>
            <person name="Hsiao K."/>
            <person name="Chao Y."/>
            <person name="Chu M."/>
            <person name="Cheng C."/>
            <person name="Hour A."/>
            <person name="Lee P."/>
            <person name="Lin S."/>
            <person name="Lin Y."/>
            <person name="Liou J."/>
            <person name="Liu S."/>
            <person name="Hsing Y."/>
            <person name="Raghuvanshi S."/>
            <person name="Mohanty A."/>
            <person name="Bharti A.K."/>
            <person name="Gaur A."/>
            <person name="Gupta V."/>
            <person name="Kumar D."/>
            <person name="Ravi V."/>
            <person name="Vij S."/>
            <person name="Kapur A."/>
            <person name="Khurana P."/>
            <person name="Khurana P."/>
            <person name="Khurana J.P."/>
            <person name="Tyagi A.K."/>
            <person name="Gaikwad K."/>
            <person name="Singh A."/>
            <person name="Dalal V."/>
            <person name="Srivastava S."/>
            <person name="Dixit A."/>
            <person name="Pal A.K."/>
            <person name="Ghazi I.A."/>
            <person name="Yadav M."/>
            <person name="Pandit A."/>
            <person name="Bhargava A."/>
            <person name="Sureshbabu K."/>
            <person name="Batra K."/>
            <person name="Sharma T.R."/>
            <person name="Mohapatra T."/>
            <person name="Singh N.K."/>
            <person name="Messing J."/>
            <person name="Nelson A.B."/>
            <person name="Fuks G."/>
            <person name="Kavchok S."/>
            <person name="Keizer G."/>
            <person name="Linton E."/>
            <person name="Llaca V."/>
            <person name="Song R."/>
            <person name="Tanyolac B."/>
            <person name="Young S."/>
            <person name="Ho-Il K."/>
            <person name="Hahn J.H."/>
            <person name="Sangsakoo G."/>
            <person name="Vanavichit A."/>
            <person name="de Mattos Luiz.A.T."/>
            <person name="Zimmer P.D."/>
            <person name="Malone G."/>
            <person name="Dellagostin O."/>
            <person name="de Oliveira A.C."/>
            <person name="Bevan M."/>
            <person name="Bancroft I."/>
            <person name="Minx P."/>
            <person name="Cordum H."/>
            <person name="Wilson R."/>
            <person name="Cheng Z."/>
            <person name="Jin W."/>
            <person name="Jiang J."/>
            <person name="Leong S.A."/>
            <person name="Iwama H."/>
            <person name="Gojobori T."/>
            <person name="Itoh T."/>
            <person name="Niimura Y."/>
            <person name="Fujii Y."/>
            <person name="Habara T."/>
            <person name="Sakai H."/>
            <person name="Sato Y."/>
            <person name="Wilson G."/>
            <person name="Kumar K."/>
            <person name="McCouch S."/>
            <person name="Juretic N."/>
            <person name="Hoen D."/>
            <person name="Wright S."/>
            <person name="Bruskiewich R."/>
            <person name="Bureau T."/>
            <person name="Miyao A."/>
            <person name="Hirochika H."/>
            <person name="Nishikawa T."/>
            <person name="Kadowaki K."/>
            <person name="Sugiura M."/>
            <person name="Burr B."/>
            <person name="Sasaki T."/>
        </authorList>
    </citation>
    <scope>NUCLEOTIDE SEQUENCE [LARGE SCALE GENOMIC DNA]</scope>
    <source>
        <strain evidence="6">cv. Nipponbare</strain>
    </source>
</reference>
<dbReference type="EMBL" id="AP005828">
    <property type="protein sequence ID" value="BAD46451.1"/>
    <property type="molecule type" value="Genomic_DNA"/>
</dbReference>
<keyword evidence="4" id="KW-0406">Ion transport</keyword>
<reference evidence="4" key="1">
    <citation type="submission" date="1999-04" db="EMBL/GenBank/DDBJ databases">
        <title>Oryza sativa nipponbare(GA3) genomic DNA, chromosome 6, PAC clone:P0681F10.</title>
        <authorList>
            <person name="Sasaki T."/>
            <person name="Matsumoto T."/>
            <person name="Yamamoto K."/>
        </authorList>
    </citation>
    <scope>NUCLEOTIDE SEQUENCE</scope>
</reference>